<dbReference type="OrthoDB" id="10405995at2759"/>
<name>A0A9P7SRQ8_9HYPO</name>
<sequence>MWQAQNGNFSGGSTGFPSLFDMYYADSAQAGKSDDKGSIVGCSAGMIAPSADNAGLRKAASWQENAKAEKMELLLHDVAY</sequence>
<proteinExistence type="predicted"/>
<evidence type="ECO:0000313" key="2">
    <source>
        <dbReference type="Proteomes" id="UP000784919"/>
    </source>
</evidence>
<comment type="caution">
    <text evidence="1">The sequence shown here is derived from an EMBL/GenBank/DDBJ whole genome shotgun (WGS) entry which is preliminary data.</text>
</comment>
<gene>
    <name evidence="1" type="ORF">E4U56_007881</name>
</gene>
<accession>A0A9P7SRQ8</accession>
<protein>
    <submittedName>
        <fullName evidence="1">Uncharacterized protein</fullName>
    </submittedName>
</protein>
<organism evidence="1 2">
    <name type="scientific">Claviceps arundinis</name>
    <dbReference type="NCBI Taxonomy" id="1623583"/>
    <lineage>
        <taxon>Eukaryota</taxon>
        <taxon>Fungi</taxon>
        <taxon>Dikarya</taxon>
        <taxon>Ascomycota</taxon>
        <taxon>Pezizomycotina</taxon>
        <taxon>Sordariomycetes</taxon>
        <taxon>Hypocreomycetidae</taxon>
        <taxon>Hypocreales</taxon>
        <taxon>Clavicipitaceae</taxon>
        <taxon>Claviceps</taxon>
    </lineage>
</organism>
<dbReference type="Proteomes" id="UP000784919">
    <property type="component" value="Unassembled WGS sequence"/>
</dbReference>
<reference evidence="1" key="1">
    <citation type="journal article" date="2020" name="bioRxiv">
        <title>Whole genome comparisons of ergot fungi reveals the divergence and evolution of species within the genus Claviceps are the result of varying mechanisms driving genome evolution and host range expansion.</title>
        <authorList>
            <person name="Wyka S.A."/>
            <person name="Mondo S.J."/>
            <person name="Liu M."/>
            <person name="Dettman J."/>
            <person name="Nalam V."/>
            <person name="Broders K.D."/>
        </authorList>
    </citation>
    <scope>NUCLEOTIDE SEQUENCE</scope>
    <source>
        <strain evidence="1">CCC 1102</strain>
    </source>
</reference>
<dbReference type="EMBL" id="SRPS01000082">
    <property type="protein sequence ID" value="KAG5970288.1"/>
    <property type="molecule type" value="Genomic_DNA"/>
</dbReference>
<evidence type="ECO:0000313" key="1">
    <source>
        <dbReference type="EMBL" id="KAG5970288.1"/>
    </source>
</evidence>
<dbReference type="AlphaFoldDB" id="A0A9P7SRQ8"/>